<dbReference type="EMBL" id="AYZO01000008">
    <property type="protein sequence ID" value="KRN13846.1"/>
    <property type="molecule type" value="Genomic_DNA"/>
</dbReference>
<dbReference type="RefSeq" id="WP_008472407.1">
    <property type="nucleotide sequence ID" value="NZ_AYZO01000008.1"/>
</dbReference>
<evidence type="ECO:0000313" key="4">
    <source>
        <dbReference type="EMBL" id="CCI86461.1"/>
    </source>
</evidence>
<accession>I7LCG5</accession>
<dbReference type="SUPFAM" id="SSF51735">
    <property type="entry name" value="NAD(P)-binding Rossmann-fold domains"/>
    <property type="match status" value="1"/>
</dbReference>
<keyword evidence="2" id="KW-0520">NAD</keyword>
<comment type="caution">
    <text evidence="4">The sequence shown here is derived from an EMBL/GenBank/DDBJ whole genome shotgun (WGS) entry which is preliminary data.</text>
</comment>
<dbReference type="EMBL" id="CAKC01000023">
    <property type="protein sequence ID" value="CCI86461.1"/>
    <property type="molecule type" value="Genomic_DNA"/>
</dbReference>
<dbReference type="PANTHER" id="PTHR43333:SF1">
    <property type="entry name" value="D-ISOMER SPECIFIC 2-HYDROXYACID DEHYDROGENASE NAD-BINDING DOMAIN-CONTAINING PROTEIN"/>
    <property type="match status" value="1"/>
</dbReference>
<reference evidence="4 6" key="1">
    <citation type="submission" date="2012-06" db="EMBL/GenBank/DDBJ databases">
        <title>Draft genome sequence of Lactobacillus gigeriorum CRBIP 24.85T, isolated from chicken crop.</title>
        <authorList>
            <person name="Cousin S."/>
            <person name="Ma L."/>
            <person name="Creno S."/>
            <person name="Clermont D."/>
            <person name="Loux V."/>
            <person name="Bizet C."/>
            <person name="Bouchier C."/>
        </authorList>
    </citation>
    <scope>NUCLEOTIDE SEQUENCE [LARGE SCALE GENOMIC DNA]</scope>
    <source>
        <strain evidence="6">CRBIP 24.85T</strain>
        <strain evidence="4">Type strain: CRBIP 24.85</strain>
    </source>
</reference>
<dbReference type="AlphaFoldDB" id="I7LCG5"/>
<name>I7LCG5_9LACO</name>
<evidence type="ECO:0000313" key="6">
    <source>
        <dbReference type="Proteomes" id="UP000009326"/>
    </source>
</evidence>
<gene>
    <name evidence="4" type="ORF">BN52_07645</name>
    <name evidence="5" type="ORF">FC38_GL001766</name>
</gene>
<keyword evidence="1 4" id="KW-0560">Oxidoreductase</keyword>
<dbReference type="PATRIC" id="fig|1423751.3.peg.1830"/>
<dbReference type="Gene3D" id="3.40.50.720">
    <property type="entry name" value="NAD(P)-binding Rossmann-like Domain"/>
    <property type="match status" value="2"/>
</dbReference>
<dbReference type="PANTHER" id="PTHR43333">
    <property type="entry name" value="2-HACID_DH_C DOMAIN-CONTAINING PROTEIN"/>
    <property type="match status" value="1"/>
</dbReference>
<dbReference type="GO" id="GO:0033711">
    <property type="term" value="F:4-phosphoerythronate dehydrogenase activity"/>
    <property type="evidence" value="ECO:0007669"/>
    <property type="project" value="UniProtKB-EC"/>
</dbReference>
<proteinExistence type="predicted"/>
<dbReference type="InterPro" id="IPR006140">
    <property type="entry name" value="D-isomer_DH_NAD-bd"/>
</dbReference>
<dbReference type="EC" id="1.1.1.290" evidence="4"/>
<dbReference type="Pfam" id="PF02826">
    <property type="entry name" value="2-Hacid_dh_C"/>
    <property type="match status" value="1"/>
</dbReference>
<dbReference type="GO" id="GO:0051287">
    <property type="term" value="F:NAD binding"/>
    <property type="evidence" value="ECO:0007669"/>
    <property type="project" value="InterPro"/>
</dbReference>
<dbReference type="Proteomes" id="UP000009326">
    <property type="component" value="Unassembled WGS sequence"/>
</dbReference>
<reference evidence="5 7" key="2">
    <citation type="journal article" date="2015" name="Genome Announc.">
        <title>Expanding the biotechnology potential of lactobacilli through comparative genomics of 213 strains and associated genera.</title>
        <authorList>
            <person name="Sun Z."/>
            <person name="Harris H.M."/>
            <person name="McCann A."/>
            <person name="Guo C."/>
            <person name="Argimon S."/>
            <person name="Zhang W."/>
            <person name="Yang X."/>
            <person name="Jeffery I.B."/>
            <person name="Cooney J.C."/>
            <person name="Kagawa T.F."/>
            <person name="Liu W."/>
            <person name="Song Y."/>
            <person name="Salvetti E."/>
            <person name="Wrobel A."/>
            <person name="Rasinkangas P."/>
            <person name="Parkhill J."/>
            <person name="Rea M.C."/>
            <person name="O'Sullivan O."/>
            <person name="Ritari J."/>
            <person name="Douillard F.P."/>
            <person name="Paul Ross R."/>
            <person name="Yang R."/>
            <person name="Briner A.E."/>
            <person name="Felis G.E."/>
            <person name="de Vos W.M."/>
            <person name="Barrangou R."/>
            <person name="Klaenhammer T.R."/>
            <person name="Caufield P.W."/>
            <person name="Cui Y."/>
            <person name="Zhang H."/>
            <person name="O'Toole P.W."/>
        </authorList>
    </citation>
    <scope>NUCLEOTIDE SEQUENCE [LARGE SCALE GENOMIC DNA]</scope>
    <source>
        <strain evidence="5 7">DSM 23908</strain>
    </source>
</reference>
<evidence type="ECO:0000256" key="2">
    <source>
        <dbReference type="ARBA" id="ARBA00023027"/>
    </source>
</evidence>
<dbReference type="InterPro" id="IPR036291">
    <property type="entry name" value="NAD(P)-bd_dom_sf"/>
</dbReference>
<dbReference type="STRING" id="1423751.FC38_GL001766"/>
<organism evidence="4 6">
    <name type="scientific">Lactobacillus gigeriorum DSM 23908 = CRBIP 24.85</name>
    <dbReference type="NCBI Taxonomy" id="1423751"/>
    <lineage>
        <taxon>Bacteria</taxon>
        <taxon>Bacillati</taxon>
        <taxon>Bacillota</taxon>
        <taxon>Bacilli</taxon>
        <taxon>Lactobacillales</taxon>
        <taxon>Lactobacillaceae</taxon>
        <taxon>Lactobacillus</taxon>
    </lineage>
</organism>
<dbReference type="OrthoDB" id="9805416at2"/>
<protein>
    <submittedName>
        <fullName evidence="4">4-phosphoerythronate dehydrogenase</fullName>
        <ecNumber evidence="4">1.1.1.290</ecNumber>
    </submittedName>
    <submittedName>
        <fullName evidence="5">D-isomer specific 2-hydroxyacid dehydrogenase NAD-binding protein</fullName>
    </submittedName>
</protein>
<evidence type="ECO:0000256" key="1">
    <source>
        <dbReference type="ARBA" id="ARBA00023002"/>
    </source>
</evidence>
<feature type="domain" description="D-isomer specific 2-hydroxyacid dehydrogenase NAD-binding" evidence="3">
    <location>
        <begin position="103"/>
        <end position="276"/>
    </location>
</feature>
<evidence type="ECO:0000313" key="5">
    <source>
        <dbReference type="EMBL" id="KRN13846.1"/>
    </source>
</evidence>
<sequence length="314" mass="34601">MKISVLQTLEPDLLDKLATTTNAEVVNFANKTPDVQTLAESEIILGWHPAVVEALNSSHQIKWLQVWSAGVDYLPLDLLAQEQVFLTTASGANSFNIAQQVLGYLLMHVRHLDFSLRKQLQSKWELPQGQAELTERTIAFIGTGNIAQDTVKLLTPFNMNIIGVNSSGHEVAGFKQCYATSEITEAVKEADFVVSSLPLTTKTKHLVNKTVFAAMKPTALYVAVGRGQTTNQIDLIDALKHGELVATSLDVFEEEPLPSDNKLWSMENVVITPHSAGQSNFYNIRVLDSFLANFADYQANGAPSAHVVNYQNEY</sequence>
<dbReference type="Proteomes" id="UP000051521">
    <property type="component" value="Unassembled WGS sequence"/>
</dbReference>
<evidence type="ECO:0000259" key="3">
    <source>
        <dbReference type="Pfam" id="PF02826"/>
    </source>
</evidence>
<evidence type="ECO:0000313" key="7">
    <source>
        <dbReference type="Proteomes" id="UP000051521"/>
    </source>
</evidence>
<keyword evidence="7" id="KW-1185">Reference proteome</keyword>
<dbReference type="SUPFAM" id="SSF52283">
    <property type="entry name" value="Formate/glycerate dehydrogenase catalytic domain-like"/>
    <property type="match status" value="1"/>
</dbReference>